<dbReference type="Proteomes" id="UP001470230">
    <property type="component" value="Unassembled WGS sequence"/>
</dbReference>
<dbReference type="PANTHER" id="PTHR23150:SF26">
    <property type="entry name" value="GENERIC METHYLTRANSFERASE"/>
    <property type="match status" value="1"/>
</dbReference>
<organism evidence="2 3">
    <name type="scientific">Tritrichomonas musculus</name>
    <dbReference type="NCBI Taxonomy" id="1915356"/>
    <lineage>
        <taxon>Eukaryota</taxon>
        <taxon>Metamonada</taxon>
        <taxon>Parabasalia</taxon>
        <taxon>Tritrichomonadida</taxon>
        <taxon>Tritrichomonadidae</taxon>
        <taxon>Tritrichomonas</taxon>
    </lineage>
</organism>
<dbReference type="SUPFAM" id="SSF56436">
    <property type="entry name" value="C-type lectin-like"/>
    <property type="match status" value="1"/>
</dbReference>
<dbReference type="Gene3D" id="3.40.50.150">
    <property type="entry name" value="Vaccinia Virus protein VP39"/>
    <property type="match status" value="1"/>
</dbReference>
<dbReference type="InterPro" id="IPR005532">
    <property type="entry name" value="SUMF_dom"/>
</dbReference>
<dbReference type="Pfam" id="PF03781">
    <property type="entry name" value="FGE-sulfatase"/>
    <property type="match status" value="1"/>
</dbReference>
<dbReference type="EMBL" id="JAPFFF010000021">
    <property type="protein sequence ID" value="KAK8854186.1"/>
    <property type="molecule type" value="Genomic_DNA"/>
</dbReference>
<protein>
    <recommendedName>
        <fullName evidence="1">Sulfatase-modifying factor enzyme-like domain-containing protein</fullName>
    </recommendedName>
</protein>
<dbReference type="Gene3D" id="3.90.1580.10">
    <property type="entry name" value="paralog of FGE (formylglycine-generating enzyme)"/>
    <property type="match status" value="1"/>
</dbReference>
<gene>
    <name evidence="2" type="ORF">M9Y10_016745</name>
</gene>
<evidence type="ECO:0000259" key="1">
    <source>
        <dbReference type="Pfam" id="PF03781"/>
    </source>
</evidence>
<dbReference type="NCBIfam" id="TIGR04345">
    <property type="entry name" value="ovoA_Cterm"/>
    <property type="match status" value="1"/>
</dbReference>
<proteinExistence type="predicted"/>
<dbReference type="InterPro" id="IPR029063">
    <property type="entry name" value="SAM-dependent_MTases_sf"/>
</dbReference>
<dbReference type="InterPro" id="IPR016187">
    <property type="entry name" value="CTDL_fold"/>
</dbReference>
<evidence type="ECO:0000313" key="2">
    <source>
        <dbReference type="EMBL" id="KAK8854186.1"/>
    </source>
</evidence>
<dbReference type="InterPro" id="IPR027577">
    <property type="entry name" value="OvoA_Nterm"/>
</dbReference>
<dbReference type="InterPro" id="IPR051043">
    <property type="entry name" value="Sulfatase_Mod_Factor_Kinase"/>
</dbReference>
<reference evidence="2 3" key="1">
    <citation type="submission" date="2024-04" db="EMBL/GenBank/DDBJ databases">
        <title>Tritrichomonas musculus Genome.</title>
        <authorList>
            <person name="Alves-Ferreira E."/>
            <person name="Grigg M."/>
            <person name="Lorenzi H."/>
            <person name="Galac M."/>
        </authorList>
    </citation>
    <scope>NUCLEOTIDE SEQUENCE [LARGE SCALE GENOMIC DNA]</scope>
    <source>
        <strain evidence="2 3">EAF2021</strain>
    </source>
</reference>
<dbReference type="InterPro" id="IPR042095">
    <property type="entry name" value="SUMF_sf"/>
</dbReference>
<dbReference type="PANTHER" id="PTHR23150">
    <property type="entry name" value="SULFATASE MODIFYING FACTOR 1, 2"/>
    <property type="match status" value="1"/>
</dbReference>
<comment type="caution">
    <text evidence="2">The sequence shown here is derived from an EMBL/GenBank/DDBJ whole genome shotgun (WGS) entry which is preliminary data.</text>
</comment>
<name>A0ABR2HX45_9EUKA</name>
<keyword evidence="3" id="KW-1185">Reference proteome</keyword>
<sequence length="734" mass="86084">MQQLITSEVDIQHCLCIDDKRQEILDYFLKTWEIDELTWKPLKDDSVFYLKGDPLRHDIIFYYGHTASFYINKLVISKVIKTRINPEMESIFAIGVDEMSWDDLNSKHYNWPKVEDVRVFRNKVKELVVNLIKTLPLQVPITWDNPFWIIMMGIEHTRIHLETSSVLIRQLPIEDVVPNRFGPIYNNQSRNLTDINDLKNKLPQNELISVKGGTVKLGKSLNDPLYGWDNEYGELVQEVKDFKASKYLVSNGEFLDFVKDNGYNTKEFWTEEGWHWKNFKKAEMPLFWIKKSEEDYRLRLIDVEIPMPWNWPVELNYLEAKAFCNWKCKKTGKKIRMPTEAEWCRLHEYAEVPDLLDWWKKKGGPGGAPGNINLEYYVSACPVDEFKTNPKYDFYDIIGNVWQWSETSITGFPGFKVHPAYDDFTMPTIDGKHNLIKGGSFISTGNEAIYKSRYAFRRHFYQHAGFRYVEADSVEVEQHYIGECETDPEVVESCEFNWGKKDDAFDVSLCKKILEITKDYSNKNNEHKFNRVLDLNSDTGRLPFELARTFEDITALDLSARFIRVSISLQEKCFAQYAMKDDGELVIYHDIYLKDYGFDEKDENLRKRILFMQADPNNIKSLYTGYDLVIIPNLLEEIAYPDKLLETIHERMNDKSLLIIASTYNWNTEKTPREHWVGGFKKDGENYTSFDGISDILSKNFEQFGTPFDISFTLKKSSRISELRITQVSAWAKK</sequence>
<feature type="domain" description="Sulfatase-modifying factor enzyme-like" evidence="1">
    <location>
        <begin position="205"/>
        <end position="469"/>
    </location>
</feature>
<dbReference type="SUPFAM" id="SSF53335">
    <property type="entry name" value="S-adenosyl-L-methionine-dependent methyltransferases"/>
    <property type="match status" value="1"/>
</dbReference>
<dbReference type="NCBIfam" id="TIGR04344">
    <property type="entry name" value="ovoA_Nterm"/>
    <property type="match status" value="1"/>
</dbReference>
<evidence type="ECO:0000313" key="3">
    <source>
        <dbReference type="Proteomes" id="UP001470230"/>
    </source>
</evidence>
<dbReference type="InterPro" id="IPR027625">
    <property type="entry name" value="OvoA_Cterm"/>
</dbReference>
<accession>A0ABR2HX45</accession>